<dbReference type="PANTHER" id="PTHR21666:SF289">
    <property type="entry name" value="L-ALA--D-GLU ENDOPEPTIDASE"/>
    <property type="match status" value="1"/>
</dbReference>
<feature type="region of interest" description="Disordered" evidence="2">
    <location>
        <begin position="279"/>
        <end position="322"/>
    </location>
</feature>
<dbReference type="InterPro" id="IPR050570">
    <property type="entry name" value="Cell_wall_metabolism_enzyme"/>
</dbReference>
<name>A0A8I0FWB1_9ACTN</name>
<feature type="compositionally biased region" description="Gly residues" evidence="2">
    <location>
        <begin position="290"/>
        <end position="306"/>
    </location>
</feature>
<evidence type="ECO:0000256" key="1">
    <source>
        <dbReference type="ARBA" id="ARBA00022729"/>
    </source>
</evidence>
<dbReference type="Proteomes" id="UP000659061">
    <property type="component" value="Unassembled WGS sequence"/>
</dbReference>
<proteinExistence type="predicted"/>
<evidence type="ECO:0000313" key="8">
    <source>
        <dbReference type="Proteomes" id="UP000659061"/>
    </source>
</evidence>
<feature type="chain" id="PRO_5034049997" evidence="3">
    <location>
        <begin position="28"/>
        <end position="436"/>
    </location>
</feature>
<keyword evidence="7" id="KW-1185">Reference proteome</keyword>
<dbReference type="EMBL" id="JACBZN010000001">
    <property type="protein sequence ID" value="NYI38920.1"/>
    <property type="molecule type" value="Genomic_DNA"/>
</dbReference>
<accession>A0A8I0FWB1</accession>
<comment type="caution">
    <text evidence="5">The sequence shown here is derived from an EMBL/GenBank/DDBJ whole genome shotgun (WGS) entry which is preliminary data.</text>
</comment>
<dbReference type="InterPro" id="IPR011055">
    <property type="entry name" value="Dup_hybrid_motif"/>
</dbReference>
<evidence type="ECO:0000259" key="4">
    <source>
        <dbReference type="Pfam" id="PF01551"/>
    </source>
</evidence>
<evidence type="ECO:0000313" key="6">
    <source>
        <dbReference type="EMBL" id="NYI38920.1"/>
    </source>
</evidence>
<dbReference type="SUPFAM" id="SSF51261">
    <property type="entry name" value="Duplicated hybrid motif"/>
    <property type="match status" value="1"/>
</dbReference>
<feature type="signal peptide" evidence="3">
    <location>
        <begin position="1"/>
        <end position="27"/>
    </location>
</feature>
<evidence type="ECO:0000256" key="3">
    <source>
        <dbReference type="SAM" id="SignalP"/>
    </source>
</evidence>
<dbReference type="InterPro" id="IPR016047">
    <property type="entry name" value="M23ase_b-sheet_dom"/>
</dbReference>
<dbReference type="CDD" id="cd12797">
    <property type="entry name" value="M23_peptidase"/>
    <property type="match status" value="1"/>
</dbReference>
<feature type="region of interest" description="Disordered" evidence="2">
    <location>
        <begin position="26"/>
        <end position="55"/>
    </location>
</feature>
<keyword evidence="6" id="KW-0378">Hydrolase</keyword>
<protein>
    <submittedName>
        <fullName evidence="6">Murein DD-endopeptidase MepM/ murein hydrolase activator NlpD</fullName>
    </submittedName>
    <submittedName>
        <fullName evidence="5">Peptidoglycan DD-metalloendopeptidase family protein</fullName>
    </submittedName>
</protein>
<organism evidence="5 8">
    <name type="scientific">Aeromicrobium tamlense</name>
    <dbReference type="NCBI Taxonomy" id="375541"/>
    <lineage>
        <taxon>Bacteria</taxon>
        <taxon>Bacillati</taxon>
        <taxon>Actinomycetota</taxon>
        <taxon>Actinomycetes</taxon>
        <taxon>Propionibacteriales</taxon>
        <taxon>Nocardioidaceae</taxon>
        <taxon>Aeromicrobium</taxon>
    </lineage>
</organism>
<dbReference type="Gene3D" id="2.70.70.10">
    <property type="entry name" value="Glucose Permease (Domain IIA)"/>
    <property type="match status" value="1"/>
</dbReference>
<reference evidence="5" key="2">
    <citation type="submission" date="2020-09" db="EMBL/GenBank/DDBJ databases">
        <title>Novel species in genus Aeromicrobium.</title>
        <authorList>
            <person name="Zhang G."/>
        </authorList>
    </citation>
    <scope>NUCLEOTIDE SEQUENCE</scope>
    <source>
        <strain evidence="5">SSW1-57</strain>
    </source>
</reference>
<evidence type="ECO:0000256" key="2">
    <source>
        <dbReference type="SAM" id="MobiDB-lite"/>
    </source>
</evidence>
<dbReference type="Proteomes" id="UP000587211">
    <property type="component" value="Unassembled WGS sequence"/>
</dbReference>
<dbReference type="Pfam" id="PF01551">
    <property type="entry name" value="Peptidase_M23"/>
    <property type="match status" value="1"/>
</dbReference>
<dbReference type="AlphaFoldDB" id="A0A8I0FWB1"/>
<reference evidence="6 7" key="1">
    <citation type="submission" date="2020-07" db="EMBL/GenBank/DDBJ databases">
        <title>Sequencing the genomes of 1000 actinobacteria strains.</title>
        <authorList>
            <person name="Klenk H.-P."/>
        </authorList>
    </citation>
    <scope>NUCLEOTIDE SEQUENCE [LARGE SCALE GENOMIC DNA]</scope>
    <source>
        <strain evidence="6 7">DSM 19087</strain>
    </source>
</reference>
<dbReference type="GO" id="GO:0004222">
    <property type="term" value="F:metalloendopeptidase activity"/>
    <property type="evidence" value="ECO:0007669"/>
    <property type="project" value="TreeGrafter"/>
</dbReference>
<sequence length="436" mass="46383">MTRLRKPLLALALSALLVAGFSAPTFGDEKDDVKREQRENNKRLKDAKNEVQESTKAARDAKLAFINANTKLANAQSQLGQTRGRLAVAQAEDARLRAALDKAEAELSAAEARLERAEKELRQSRGAVESFAVESVMAGDAGLKAFGDLLRGSDPGLFSEQMSAKTSIGDAQIAVMQELAASEVMLGIERDKVEELRDQVAKQKQQAEAVVVQMQELTAQAEAQAASVAKLVTARAGAKRTADATLAEDLALQAELEADRRRLESQMAEIVRKELEAAERARKEREKKGGGGGGGGDGGGTTGDSGGALSRPVNGPITSPYGMRRHPITGVYKLHDGTDFGVGCGVPIRAAAGGTIVSQYYNGGYGNRVILNNGVKRGKSVITTYNHLSRFARSSGAKVKRGEVIGYVGSTGYSTGCHLHFMVLVNGSTTNPMNWL</sequence>
<dbReference type="EMBL" id="JACWMT010000004">
    <property type="protein sequence ID" value="MBD1271890.1"/>
    <property type="molecule type" value="Genomic_DNA"/>
</dbReference>
<gene>
    <name evidence="6" type="ORF">BJ975_002295</name>
    <name evidence="5" type="ORF">IDH50_16715</name>
</gene>
<dbReference type="PANTHER" id="PTHR21666">
    <property type="entry name" value="PEPTIDASE-RELATED"/>
    <property type="match status" value="1"/>
</dbReference>
<feature type="compositionally biased region" description="Basic and acidic residues" evidence="2">
    <location>
        <begin position="279"/>
        <end position="289"/>
    </location>
</feature>
<evidence type="ECO:0000313" key="7">
    <source>
        <dbReference type="Proteomes" id="UP000587211"/>
    </source>
</evidence>
<dbReference type="RefSeq" id="WP_179426064.1">
    <property type="nucleotide sequence ID" value="NZ_BAAAMP010000002.1"/>
</dbReference>
<evidence type="ECO:0000313" key="5">
    <source>
        <dbReference type="EMBL" id="MBD1271890.1"/>
    </source>
</evidence>
<feature type="domain" description="M23ase beta-sheet core" evidence="4">
    <location>
        <begin position="334"/>
        <end position="432"/>
    </location>
</feature>
<keyword evidence="1 3" id="KW-0732">Signal</keyword>
<feature type="compositionally biased region" description="Basic and acidic residues" evidence="2">
    <location>
        <begin position="27"/>
        <end position="55"/>
    </location>
</feature>